<reference evidence="1" key="1">
    <citation type="submission" date="2023-05" db="EMBL/GenBank/DDBJ databases">
        <authorList>
            <person name="Stuckert A."/>
        </authorList>
    </citation>
    <scope>NUCLEOTIDE SEQUENCE</scope>
</reference>
<organism evidence="1 2">
    <name type="scientific">Staurois parvus</name>
    <dbReference type="NCBI Taxonomy" id="386267"/>
    <lineage>
        <taxon>Eukaryota</taxon>
        <taxon>Metazoa</taxon>
        <taxon>Chordata</taxon>
        <taxon>Craniata</taxon>
        <taxon>Vertebrata</taxon>
        <taxon>Euteleostomi</taxon>
        <taxon>Amphibia</taxon>
        <taxon>Batrachia</taxon>
        <taxon>Anura</taxon>
        <taxon>Neobatrachia</taxon>
        <taxon>Ranoidea</taxon>
        <taxon>Ranidae</taxon>
        <taxon>Staurois</taxon>
    </lineage>
</organism>
<protein>
    <submittedName>
        <fullName evidence="1">Uncharacterized protein</fullName>
    </submittedName>
</protein>
<dbReference type="Proteomes" id="UP001162483">
    <property type="component" value="Unassembled WGS sequence"/>
</dbReference>
<evidence type="ECO:0000313" key="2">
    <source>
        <dbReference type="Proteomes" id="UP001162483"/>
    </source>
</evidence>
<proteinExistence type="predicted"/>
<keyword evidence="2" id="KW-1185">Reference proteome</keyword>
<accession>A0ABN9APS5</accession>
<evidence type="ECO:0000313" key="1">
    <source>
        <dbReference type="EMBL" id="CAI9538024.1"/>
    </source>
</evidence>
<comment type="caution">
    <text evidence="1">The sequence shown here is derived from an EMBL/GenBank/DDBJ whole genome shotgun (WGS) entry which is preliminary data.</text>
</comment>
<sequence length="44" mass="4934">MTIVNNKWLQCHSLCKIMLLAVIGQSDHMVQTGPTTAHLYHVIS</sequence>
<gene>
    <name evidence="1" type="ORF">SPARVUS_LOCUS1332641</name>
</gene>
<dbReference type="EMBL" id="CATNWA010000755">
    <property type="protein sequence ID" value="CAI9538024.1"/>
    <property type="molecule type" value="Genomic_DNA"/>
</dbReference>
<name>A0ABN9APS5_9NEOB</name>